<dbReference type="PANTHER" id="PTHR13251">
    <property type="entry name" value="EPILEPSY HOLOPROSENCEPHALY CANDIDATE 1/TMEM1"/>
    <property type="match status" value="1"/>
</dbReference>
<dbReference type="Pfam" id="PF24967">
    <property type="entry name" value="NTS_TR130"/>
    <property type="match status" value="1"/>
</dbReference>
<dbReference type="GO" id="GO:0006891">
    <property type="term" value="P:intra-Golgi vesicle-mediated transport"/>
    <property type="evidence" value="ECO:0007669"/>
    <property type="project" value="TreeGrafter"/>
</dbReference>
<feature type="domain" description="Trs130 NTS" evidence="7">
    <location>
        <begin position="301"/>
        <end position="530"/>
    </location>
</feature>
<evidence type="ECO:0000313" key="8">
    <source>
        <dbReference type="EMBL" id="CAI4035689.1"/>
    </source>
</evidence>
<feature type="domain" description="Trs130 second Ig-like" evidence="6">
    <location>
        <begin position="672"/>
        <end position="767"/>
    </location>
</feature>
<dbReference type="Pfam" id="PF12584">
    <property type="entry name" value="TRAPPC10"/>
    <property type="match status" value="1"/>
</dbReference>
<dbReference type="EMBL" id="OX365769">
    <property type="protein sequence ID" value="CAI4035689.1"/>
    <property type="molecule type" value="Genomic_DNA"/>
</dbReference>
<proteinExistence type="predicted"/>
<dbReference type="InterPro" id="IPR056915">
    <property type="entry name" value="Ig_TR130_2nd"/>
</dbReference>
<dbReference type="RefSeq" id="XP_056078809.1">
    <property type="nucleotide sequence ID" value="XM_056224941.1"/>
</dbReference>
<dbReference type="Pfam" id="PF24966">
    <property type="entry name" value="Ig_TR130_2nd"/>
    <property type="match status" value="1"/>
</dbReference>
<evidence type="ECO:0000259" key="6">
    <source>
        <dbReference type="Pfam" id="PF24966"/>
    </source>
</evidence>
<dbReference type="GeneID" id="80920563"/>
<dbReference type="InterPro" id="IPR056913">
    <property type="entry name" value="TRAPPC10/Trs130_N"/>
</dbReference>
<keyword evidence="9" id="KW-1185">Reference proteome</keyword>
<accession>A0AA35ITM8</accession>
<evidence type="ECO:0000256" key="3">
    <source>
        <dbReference type="ARBA" id="ARBA00023034"/>
    </source>
</evidence>
<organism evidence="8 9">
    <name type="scientific">Saccharomyces mikatae IFO 1815</name>
    <dbReference type="NCBI Taxonomy" id="226126"/>
    <lineage>
        <taxon>Eukaryota</taxon>
        <taxon>Fungi</taxon>
        <taxon>Dikarya</taxon>
        <taxon>Ascomycota</taxon>
        <taxon>Saccharomycotina</taxon>
        <taxon>Saccharomycetes</taxon>
        <taxon>Saccharomycetales</taxon>
        <taxon>Saccharomycetaceae</taxon>
        <taxon>Saccharomyces</taxon>
    </lineage>
</organism>
<dbReference type="InterPro" id="IPR022233">
    <property type="entry name" value="TRAPPC10/Trs130_C"/>
</dbReference>
<dbReference type="AlphaFoldDB" id="A0AA35ITM8"/>
<dbReference type="Pfam" id="PF23036">
    <property type="entry name" value="TRAPPC10_1st"/>
    <property type="match status" value="1"/>
</dbReference>
<dbReference type="GO" id="GO:0034498">
    <property type="term" value="P:early endosome to Golgi transport"/>
    <property type="evidence" value="ECO:0007669"/>
    <property type="project" value="TreeGrafter"/>
</dbReference>
<evidence type="ECO:0000259" key="5">
    <source>
        <dbReference type="Pfam" id="PF23036"/>
    </source>
</evidence>
<reference evidence="8" key="1">
    <citation type="submission" date="2022-10" db="EMBL/GenBank/DDBJ databases">
        <authorList>
            <person name="Byrne P K."/>
        </authorList>
    </citation>
    <scope>NUCLEOTIDE SEQUENCE</scope>
    <source>
        <strain evidence="8">IFO1815</strain>
    </source>
</reference>
<evidence type="ECO:0000259" key="7">
    <source>
        <dbReference type="Pfam" id="PF24967"/>
    </source>
</evidence>
<dbReference type="InterPro" id="IPR056916">
    <property type="entry name" value="NTS_TR130"/>
</dbReference>
<feature type="domain" description="TRAPPC10/Trs130 C-terminal" evidence="4">
    <location>
        <begin position="976"/>
        <end position="1084"/>
    </location>
</feature>
<dbReference type="InterPro" id="IPR045126">
    <property type="entry name" value="TRAPPC10/Trs130"/>
</dbReference>
<protein>
    <recommendedName>
        <fullName evidence="10">Trs130p</fullName>
    </recommendedName>
</protein>
<keyword evidence="3" id="KW-0333">Golgi apparatus</keyword>
<sequence>MDSESYCGSVPLSYFDPFDLFESLKPEFQQILPLDNIHWKAFDGTVRTVNKLPIELIPENRGEADKSDNEQPFIRFLIVNCISIDQYRTKVRPLVRQWLPNLESVSSSTVHKMVYKPIILLYANSELVDSNLFKSVSLVEKFGKDFPHIQTLEVRSVYRSSKDRQEFWNQFSQQIKASVLSIFQQRLKHLQNLLANLRKGNNFEEQLLTREKLYELYVVFNVLEDASLELQKIKKEILHRNMNMPDGNLQIPFESSSKSDESLGSIIIEGTLDKFQLHRYFFIRRLRLLRLEDQALTAFVSAYQLIKNFIEAISIEYKNSVRLLEFKHYFISSMLSYFPSHNISNTLLCEIRAELLMLKRDNWVQGVMSTSGYVLMDKCYPSTGVLYKFDLLKETFPNEMVFRENFLSLTKEILSLFNKCGGKRRRIVDILSIEIGLLYYQGERYEEAVSLFLSCYEYYTHTNWNNIGLKILQVFIDSLSHCPELGVLEIDGESISATAVLSNAFLNILKLCKDTNDKETWWKKLIDLQMKKSINLIYSLDGLFEVSINPKVHLMRANVYGIEVNLTSNGFPEDIITKNMRFSLKNMSGEVIVFEAGDFSLMKAKNKLILECKNIMYGDFFPLSFEIIVGGITFVKDFSETEDEIIVVPEIYCKESTKILVNQAHNLNLGEYALELTSVHIDDLESLQVEVEVQKNAGHIKNVPVSFSMNETLVTKKFTNSFENIRLEYYLMDQTTAFDLLIKTSFDKKNDQGSFSEIKRVHVECYLQVSVSVEDIFKKDKFFFKFLLNSSIREEPVILYSSQLSAPVTQNDYIIHGNYTTTTPAIITFDGNDSFVNCYDIIANSNFDSKDIFNLKVRYNTLKEQLDCFITDAVLIEGDVEWFVRFEKWKLYWELEILKNLKYDYDAFKENKVIKLIKASLDLNKTKWRLRKLSIEETVLDKMLICLNKVRRGIAVCNTDMDEYVNNLVPKQLTVPVQLPSFDQFFHVQFKSTRIESDAPQDIIFSIGNPISYSVVVENLSEQWGQEIINDGGYVFEILSSNEWLIHGQKRCAIKEKITKFDVHLIPLKKGYLNFPHVEIANIYGKSCRVDHSNAFESILIF</sequence>
<gene>
    <name evidence="8" type="primary">SMKI13G3400</name>
    <name evidence="8" type="ORF">SMKI_13G3400</name>
</gene>
<evidence type="ECO:0000256" key="1">
    <source>
        <dbReference type="ARBA" id="ARBA00004555"/>
    </source>
</evidence>
<feature type="domain" description="TRAPPC10/Trs130 N-terminal" evidence="5">
    <location>
        <begin position="12"/>
        <end position="228"/>
    </location>
</feature>
<evidence type="ECO:0000313" key="9">
    <source>
        <dbReference type="Proteomes" id="UP001161438"/>
    </source>
</evidence>
<evidence type="ECO:0000256" key="2">
    <source>
        <dbReference type="ARBA" id="ARBA00022448"/>
    </source>
</evidence>
<keyword evidence="2" id="KW-0813">Transport</keyword>
<evidence type="ECO:0000259" key="4">
    <source>
        <dbReference type="Pfam" id="PF12584"/>
    </source>
</evidence>
<evidence type="ECO:0008006" key="10">
    <source>
        <dbReference type="Google" id="ProtNLM"/>
    </source>
</evidence>
<dbReference type="PANTHER" id="PTHR13251:SF3">
    <property type="entry name" value="TRAFFICKING PROTEIN PARTICLE COMPLEX SUBUNIT 10"/>
    <property type="match status" value="1"/>
</dbReference>
<comment type="subcellular location">
    <subcellularLocation>
        <location evidence="1">Golgi apparatus</location>
    </subcellularLocation>
</comment>
<dbReference type="GO" id="GO:1990071">
    <property type="term" value="C:TRAPPII protein complex"/>
    <property type="evidence" value="ECO:0007669"/>
    <property type="project" value="InterPro"/>
</dbReference>
<name>A0AA35ITM8_SACMI</name>
<dbReference type="Proteomes" id="UP001161438">
    <property type="component" value="Chromosome 13"/>
</dbReference>
<dbReference type="GO" id="GO:0005829">
    <property type="term" value="C:cytosol"/>
    <property type="evidence" value="ECO:0007669"/>
    <property type="project" value="GOC"/>
</dbReference>